<feature type="binding site" evidence="7">
    <location>
        <position position="94"/>
    </location>
    <ligand>
        <name>S-adenosyl-L-methionine</name>
        <dbReference type="ChEBI" id="CHEBI:59789"/>
    </ligand>
</feature>
<keyword evidence="8" id="KW-0698">rRNA processing</keyword>
<protein>
    <recommendedName>
        <fullName evidence="8">rRNA adenine N(6)-methyltransferase</fullName>
        <ecNumber evidence="8">2.1.1.-</ecNumber>
    </recommendedName>
</protein>
<feature type="binding site" evidence="7">
    <location>
        <position position="41"/>
    </location>
    <ligand>
        <name>S-adenosyl-L-methionine</name>
        <dbReference type="ChEBI" id="CHEBI:59789"/>
    </ligand>
</feature>
<organism evidence="9 11">
    <name type="scientific">Schizosaccharomyces japonicus (strain yFS275 / FY16936)</name>
    <name type="common">Fission yeast</name>
    <dbReference type="NCBI Taxonomy" id="402676"/>
    <lineage>
        <taxon>Eukaryota</taxon>
        <taxon>Fungi</taxon>
        <taxon>Dikarya</taxon>
        <taxon>Ascomycota</taxon>
        <taxon>Taphrinomycotina</taxon>
        <taxon>Schizosaccharomycetes</taxon>
        <taxon>Schizosaccharomycetales</taxon>
        <taxon>Schizosaccharomycetaceae</taxon>
        <taxon>Schizosaccharomyces</taxon>
    </lineage>
</organism>
<comment type="subcellular location">
    <subcellularLocation>
        <location evidence="1">Mitochondrion</location>
    </subcellularLocation>
</comment>
<dbReference type="OMA" id="WDYVTKH"/>
<evidence type="ECO:0000256" key="7">
    <source>
        <dbReference type="PROSITE-ProRule" id="PRU01026"/>
    </source>
</evidence>
<dbReference type="InterPro" id="IPR023165">
    <property type="entry name" value="rRNA_Ade_diMease-like_C"/>
</dbReference>
<dbReference type="EMBL" id="KE651167">
    <property type="protein sequence ID" value="EEB08155.1"/>
    <property type="molecule type" value="Genomic_DNA"/>
</dbReference>
<dbReference type="PANTHER" id="PTHR11727:SF17">
    <property type="entry name" value="DIMETHYLADENOSINE TRANSFERASE 1, MITOCHONDRIAL"/>
    <property type="match status" value="1"/>
</dbReference>
<dbReference type="SUPFAM" id="SSF53335">
    <property type="entry name" value="S-adenosyl-L-methionine-dependent methyltransferases"/>
    <property type="match status" value="1"/>
</dbReference>
<keyword evidence="5 7" id="KW-0694">RNA-binding</keyword>
<dbReference type="GO" id="GO:0000785">
    <property type="term" value="C:chromatin"/>
    <property type="evidence" value="ECO:0007669"/>
    <property type="project" value="EnsemblFungi"/>
</dbReference>
<evidence type="ECO:0000313" key="11">
    <source>
        <dbReference type="Proteomes" id="UP000001744"/>
    </source>
</evidence>
<comment type="similarity">
    <text evidence="7 8">Belongs to the class I-like SAM-binding methyltransferase superfamily. rRNA adenine N(6)-methyltransferase family.</text>
</comment>
<evidence type="ECO:0000256" key="2">
    <source>
        <dbReference type="ARBA" id="ARBA00022603"/>
    </source>
</evidence>
<evidence type="ECO:0000313" key="9">
    <source>
        <dbReference type="EMBL" id="EEB08155.1"/>
    </source>
</evidence>
<reference evidence="9 11" key="1">
    <citation type="journal article" date="2011" name="Science">
        <title>Comparative functional genomics of the fission yeasts.</title>
        <authorList>
            <person name="Rhind N."/>
            <person name="Chen Z."/>
            <person name="Yassour M."/>
            <person name="Thompson D.A."/>
            <person name="Haas B.J."/>
            <person name="Habib N."/>
            <person name="Wapinski I."/>
            <person name="Roy S."/>
            <person name="Lin M.F."/>
            <person name="Heiman D.I."/>
            <person name="Young S.K."/>
            <person name="Furuya K."/>
            <person name="Guo Y."/>
            <person name="Pidoux A."/>
            <person name="Chen H.M."/>
            <person name="Robbertse B."/>
            <person name="Goldberg J.M."/>
            <person name="Aoki K."/>
            <person name="Bayne E.H."/>
            <person name="Berlin A.M."/>
            <person name="Desjardins C.A."/>
            <person name="Dobbs E."/>
            <person name="Dukaj L."/>
            <person name="Fan L."/>
            <person name="FitzGerald M.G."/>
            <person name="French C."/>
            <person name="Gujja S."/>
            <person name="Hansen K."/>
            <person name="Keifenheim D."/>
            <person name="Levin J.Z."/>
            <person name="Mosher R.A."/>
            <person name="Mueller C.A."/>
            <person name="Pfiffner J."/>
            <person name="Priest M."/>
            <person name="Russ C."/>
            <person name="Smialowska A."/>
            <person name="Swoboda P."/>
            <person name="Sykes S.M."/>
            <person name="Vaughn M."/>
            <person name="Vengrova S."/>
            <person name="Yoder R."/>
            <person name="Zeng Q."/>
            <person name="Allshire R."/>
            <person name="Baulcombe D."/>
            <person name="Birren B.W."/>
            <person name="Brown W."/>
            <person name="Ekwall K."/>
            <person name="Kellis M."/>
            <person name="Leatherwood J."/>
            <person name="Levin H."/>
            <person name="Margalit H."/>
            <person name="Martienssen R."/>
            <person name="Nieduszynski C.A."/>
            <person name="Spatafora J.W."/>
            <person name="Friedman N."/>
            <person name="Dalgaard J.Z."/>
            <person name="Baumann P."/>
            <person name="Niki H."/>
            <person name="Regev A."/>
            <person name="Nusbaum C."/>
        </authorList>
    </citation>
    <scope>NUCLEOTIDE SEQUENCE [LARGE SCALE GENOMIC DNA]</scope>
    <source>
        <strain evidence="11">yFS275 / FY16936</strain>
    </source>
</reference>
<dbReference type="GO" id="GO:0045944">
    <property type="term" value="P:positive regulation of transcription by RNA polymerase II"/>
    <property type="evidence" value="ECO:0007669"/>
    <property type="project" value="EnsemblFungi"/>
</dbReference>
<comment type="caution">
    <text evidence="7">Lacks conserved residue(s) required for the propagation of feature annotation.</text>
</comment>
<dbReference type="GO" id="GO:0005634">
    <property type="term" value="C:nucleus"/>
    <property type="evidence" value="ECO:0007669"/>
    <property type="project" value="EnsemblFungi"/>
</dbReference>
<dbReference type="RefSeq" id="XP_002174448.1">
    <property type="nucleotide sequence ID" value="XM_002174412.2"/>
</dbReference>
<dbReference type="GO" id="GO:0003723">
    <property type="term" value="F:RNA binding"/>
    <property type="evidence" value="ECO:0007669"/>
    <property type="project" value="UniProtKB-UniRule"/>
</dbReference>
<dbReference type="EC" id="2.1.1.-" evidence="8"/>
<dbReference type="Gene3D" id="3.40.50.150">
    <property type="entry name" value="Vaccinia Virus protein VP39"/>
    <property type="match status" value="1"/>
</dbReference>
<dbReference type="Pfam" id="PF00398">
    <property type="entry name" value="RrnaAD"/>
    <property type="match status" value="1"/>
</dbReference>
<dbReference type="PANTHER" id="PTHR11727">
    <property type="entry name" value="DIMETHYLADENOSINE TRANSFERASE"/>
    <property type="match status" value="1"/>
</dbReference>
<comment type="function">
    <text evidence="6">Mitochondrial transcription factor that confers selective promoter recognition on the core subunit of the yeast mitochondrial RNA polymerase. Interacts with DNA in a non-specific manner.</text>
</comment>
<keyword evidence="4 7" id="KW-0949">S-adenosyl-L-methionine</keyword>
<dbReference type="JaponicusDB" id="SJAG_03289">
    <property type="gene designation" value="mtf1"/>
</dbReference>
<dbReference type="VEuPathDB" id="FungiDB:SJAG_03289"/>
<dbReference type="GO" id="GO:0000179">
    <property type="term" value="F:rRNA (adenine-N6,N6-)-dimethyltransferase activity"/>
    <property type="evidence" value="ECO:0007669"/>
    <property type="project" value="UniProtKB-UniRule"/>
</dbReference>
<dbReference type="Gene3D" id="1.10.8.100">
    <property type="entry name" value="Ribosomal RNA adenine dimethylase-like, domain 2"/>
    <property type="match status" value="1"/>
</dbReference>
<dbReference type="OrthoDB" id="16079at2759"/>
<dbReference type="GO" id="GO:0034245">
    <property type="term" value="C:mitochondrial DNA-directed RNA polymerase complex"/>
    <property type="evidence" value="ECO:0007669"/>
    <property type="project" value="EnsemblFungi"/>
</dbReference>
<feature type="binding site" evidence="7">
    <location>
        <position position="120"/>
    </location>
    <ligand>
        <name>S-adenosyl-L-methionine</name>
        <dbReference type="ChEBI" id="CHEBI:59789"/>
    </ligand>
</feature>
<accession>B6K3U8</accession>
<dbReference type="eggNOG" id="ENOG502QY7G">
    <property type="taxonomic scope" value="Eukaryota"/>
</dbReference>
<dbReference type="InterPro" id="IPR001737">
    <property type="entry name" value="KsgA/Erm"/>
</dbReference>
<dbReference type="InterPro" id="IPR029063">
    <property type="entry name" value="SAM-dependent_MTases_sf"/>
</dbReference>
<evidence type="ECO:0000256" key="6">
    <source>
        <dbReference type="ARBA" id="ARBA00024915"/>
    </source>
</evidence>
<evidence type="ECO:0000256" key="5">
    <source>
        <dbReference type="ARBA" id="ARBA00022884"/>
    </source>
</evidence>
<sequence>MTFKRLPSLTKTVLEQLKPLKLHRKDSQTQVSHFKHVSSYLIKDELLSSVLEASGLKNAYDNEDMTILEMSPGSGANSIALYNYFQPKRHVLLEPRKAFFSHISSLTKNTDGRMVLHERDGYSWATYSELYQKHPEYFYQQTSKEVRLGPNRRFLFTGHLPAGTPGILLGTQFVMHLIQRDWLGILGRVRLLLWMSPELAYILLACNGYKSRSSLSVLRELMCQIRVLAAPVEFMDTLKKGYLHSSAVTYPVMKTISTTDEAFAPSANPLVLIDISCTSYQSDVPLDILEYVIQSLLVQKSQPLKETVSRLCPGAENLVPLLKKRGVDIQESSVTASAKSLENIARIYHKWPFRPKVMTSTLLEKP</sequence>
<evidence type="ECO:0000313" key="10">
    <source>
        <dbReference type="JaponicusDB" id="SJAG_03289"/>
    </source>
</evidence>
<dbReference type="AlphaFoldDB" id="B6K3U8"/>
<dbReference type="GO" id="GO:0006391">
    <property type="term" value="P:transcription initiation at mitochondrial promoter"/>
    <property type="evidence" value="ECO:0007669"/>
    <property type="project" value="EnsemblFungi"/>
</dbReference>
<dbReference type="GeneID" id="7052459"/>
<evidence type="ECO:0000256" key="8">
    <source>
        <dbReference type="RuleBase" id="RU362106"/>
    </source>
</evidence>
<keyword evidence="11" id="KW-1185">Reference proteome</keyword>
<proteinExistence type="inferred from homology"/>
<evidence type="ECO:0000256" key="4">
    <source>
        <dbReference type="ARBA" id="ARBA00022691"/>
    </source>
</evidence>
<evidence type="ECO:0000256" key="1">
    <source>
        <dbReference type="ARBA" id="ARBA00004173"/>
    </source>
</evidence>
<name>B6K3U8_SCHJY</name>
<dbReference type="Proteomes" id="UP000001744">
    <property type="component" value="Unassembled WGS sequence"/>
</dbReference>
<dbReference type="PROSITE" id="PS51689">
    <property type="entry name" value="SAM_RNA_A_N6_MT"/>
    <property type="match status" value="1"/>
</dbReference>
<gene>
    <name evidence="10" type="primary">mtf1</name>
    <name evidence="9" type="ORF">SJAG_03289</name>
</gene>
<dbReference type="STRING" id="402676.B6K3U8"/>
<dbReference type="HOGENOM" id="CLU_034228_0_0_1"/>
<keyword evidence="3 7" id="KW-0808">Transferase</keyword>
<keyword evidence="2 7" id="KW-0489">Methyltransferase</keyword>
<evidence type="ECO:0000256" key="3">
    <source>
        <dbReference type="ARBA" id="ARBA00022679"/>
    </source>
</evidence>